<evidence type="ECO:0000313" key="2">
    <source>
        <dbReference type="Proteomes" id="UP001519287"/>
    </source>
</evidence>
<evidence type="ECO:0000313" key="1">
    <source>
        <dbReference type="EMBL" id="MBP1993521.1"/>
    </source>
</evidence>
<sequence>MHVCGLGRVAGVEGGELGIRAPASGDEELSVRLVSAADLAMFFIVKSTRLSRQPYFNNENIVKISFIHPDRPFLSF</sequence>
<organism evidence="1 2">
    <name type="scientific">Paenibacillus eucommiae</name>
    <dbReference type="NCBI Taxonomy" id="1355755"/>
    <lineage>
        <taxon>Bacteria</taxon>
        <taxon>Bacillati</taxon>
        <taxon>Bacillota</taxon>
        <taxon>Bacilli</taxon>
        <taxon>Bacillales</taxon>
        <taxon>Paenibacillaceae</taxon>
        <taxon>Paenibacillus</taxon>
    </lineage>
</organism>
<reference evidence="1 2" key="1">
    <citation type="submission" date="2021-03" db="EMBL/GenBank/DDBJ databases">
        <title>Genomic Encyclopedia of Type Strains, Phase IV (KMG-IV): sequencing the most valuable type-strain genomes for metagenomic binning, comparative biology and taxonomic classification.</title>
        <authorList>
            <person name="Goeker M."/>
        </authorList>
    </citation>
    <scope>NUCLEOTIDE SEQUENCE [LARGE SCALE GENOMIC DNA]</scope>
    <source>
        <strain evidence="1 2">DSM 26048</strain>
    </source>
</reference>
<dbReference type="Proteomes" id="UP001519287">
    <property type="component" value="Unassembled WGS sequence"/>
</dbReference>
<comment type="caution">
    <text evidence="1">The sequence shown here is derived from an EMBL/GenBank/DDBJ whole genome shotgun (WGS) entry which is preliminary data.</text>
</comment>
<keyword evidence="2" id="KW-1185">Reference proteome</keyword>
<name>A0ABS4J339_9BACL</name>
<accession>A0ABS4J339</accession>
<dbReference type="EMBL" id="JAGGLB010000019">
    <property type="protein sequence ID" value="MBP1993521.1"/>
    <property type="molecule type" value="Genomic_DNA"/>
</dbReference>
<proteinExistence type="predicted"/>
<protein>
    <submittedName>
        <fullName evidence="1">Uncharacterized protein</fullName>
    </submittedName>
</protein>
<gene>
    <name evidence="1" type="ORF">J2Z66_005143</name>
</gene>